<organism evidence="1">
    <name type="scientific">marine metagenome</name>
    <dbReference type="NCBI Taxonomy" id="408172"/>
    <lineage>
        <taxon>unclassified sequences</taxon>
        <taxon>metagenomes</taxon>
        <taxon>ecological metagenomes</taxon>
    </lineage>
</organism>
<dbReference type="AlphaFoldDB" id="A0A381YYU3"/>
<sequence>MQRLINLTAIHSLIALPILAILLISQPSESAEEKGIANWQVHSACKDALEHDDDSVRKTANFVCRILTDMIYEANFYHEGYINYFTDEGWEDAVKFAEVYS</sequence>
<feature type="non-terminal residue" evidence="1">
    <location>
        <position position="101"/>
    </location>
</feature>
<evidence type="ECO:0000313" key="1">
    <source>
        <dbReference type="EMBL" id="SVA82114.1"/>
    </source>
</evidence>
<accession>A0A381YYU3</accession>
<name>A0A381YYU3_9ZZZZ</name>
<protein>
    <submittedName>
        <fullName evidence="1">Uncharacterized protein</fullName>
    </submittedName>
</protein>
<dbReference type="EMBL" id="UINC01019399">
    <property type="protein sequence ID" value="SVA82114.1"/>
    <property type="molecule type" value="Genomic_DNA"/>
</dbReference>
<reference evidence="1" key="1">
    <citation type="submission" date="2018-05" db="EMBL/GenBank/DDBJ databases">
        <authorList>
            <person name="Lanie J.A."/>
            <person name="Ng W.-L."/>
            <person name="Kazmierczak K.M."/>
            <person name="Andrzejewski T.M."/>
            <person name="Davidsen T.M."/>
            <person name="Wayne K.J."/>
            <person name="Tettelin H."/>
            <person name="Glass J.I."/>
            <person name="Rusch D."/>
            <person name="Podicherti R."/>
            <person name="Tsui H.-C.T."/>
            <person name="Winkler M.E."/>
        </authorList>
    </citation>
    <scope>NUCLEOTIDE SEQUENCE</scope>
</reference>
<proteinExistence type="predicted"/>
<gene>
    <name evidence="1" type="ORF">METZ01_LOCUS134968</name>
</gene>